<dbReference type="InterPro" id="IPR035513">
    <property type="entry name" value="Invertase/methylesterase_inhib"/>
</dbReference>
<dbReference type="PANTHER" id="PTHR36710:SF4">
    <property type="entry name" value="PLANT INVERTASE_PECTIN METHYLESTERASE INHIBITOR SUPERFAMILY PROTEIN"/>
    <property type="match status" value="1"/>
</dbReference>
<dbReference type="CDD" id="cd15797">
    <property type="entry name" value="PMEI"/>
    <property type="match status" value="1"/>
</dbReference>
<dbReference type="SUPFAM" id="SSF101148">
    <property type="entry name" value="Plant invertase/pectin methylesterase inhibitor"/>
    <property type="match status" value="1"/>
</dbReference>
<dbReference type="InterPro" id="IPR052421">
    <property type="entry name" value="PCW_Enzyme_Inhibitor"/>
</dbReference>
<name>A0AAV6LGR4_9ERIC</name>
<evidence type="ECO:0000313" key="6">
    <source>
        <dbReference type="EMBL" id="KAG5563987.1"/>
    </source>
</evidence>
<gene>
    <name evidence="6" type="ORF">RHGRI_000232</name>
</gene>
<dbReference type="AlphaFoldDB" id="A0AAV6LGR4"/>
<organism evidence="6 7">
    <name type="scientific">Rhododendron griersonianum</name>
    <dbReference type="NCBI Taxonomy" id="479676"/>
    <lineage>
        <taxon>Eukaryota</taxon>
        <taxon>Viridiplantae</taxon>
        <taxon>Streptophyta</taxon>
        <taxon>Embryophyta</taxon>
        <taxon>Tracheophyta</taxon>
        <taxon>Spermatophyta</taxon>
        <taxon>Magnoliopsida</taxon>
        <taxon>eudicotyledons</taxon>
        <taxon>Gunneridae</taxon>
        <taxon>Pentapetalae</taxon>
        <taxon>asterids</taxon>
        <taxon>Ericales</taxon>
        <taxon>Ericaceae</taxon>
        <taxon>Ericoideae</taxon>
        <taxon>Rhodoreae</taxon>
        <taxon>Rhododendron</taxon>
    </lineage>
</organism>
<dbReference type="InterPro" id="IPR034086">
    <property type="entry name" value="PMEI_plant"/>
</dbReference>
<dbReference type="Pfam" id="PF04043">
    <property type="entry name" value="PMEI"/>
    <property type="match status" value="1"/>
</dbReference>
<evidence type="ECO:0000256" key="4">
    <source>
        <dbReference type="SAM" id="SignalP"/>
    </source>
</evidence>
<feature type="signal peptide" evidence="4">
    <location>
        <begin position="1"/>
        <end position="25"/>
    </location>
</feature>
<proteinExistence type="inferred from homology"/>
<keyword evidence="2" id="KW-1015">Disulfide bond</keyword>
<dbReference type="EMBL" id="JACTNZ010000001">
    <property type="protein sequence ID" value="KAG5563987.1"/>
    <property type="molecule type" value="Genomic_DNA"/>
</dbReference>
<evidence type="ECO:0000256" key="1">
    <source>
        <dbReference type="ARBA" id="ARBA00022729"/>
    </source>
</evidence>
<protein>
    <recommendedName>
        <fullName evidence="5">Pectinesterase inhibitor domain-containing protein</fullName>
    </recommendedName>
</protein>
<evidence type="ECO:0000313" key="7">
    <source>
        <dbReference type="Proteomes" id="UP000823749"/>
    </source>
</evidence>
<comment type="caution">
    <text evidence="6">The sequence shown here is derived from an EMBL/GenBank/DDBJ whole genome shotgun (WGS) entry which is preliminary data.</text>
</comment>
<feature type="chain" id="PRO_5043933097" description="Pectinesterase inhibitor domain-containing protein" evidence="4">
    <location>
        <begin position="26"/>
        <end position="189"/>
    </location>
</feature>
<dbReference type="SMART" id="SM00856">
    <property type="entry name" value="PMEI"/>
    <property type="match status" value="1"/>
</dbReference>
<evidence type="ECO:0000256" key="2">
    <source>
        <dbReference type="ARBA" id="ARBA00023157"/>
    </source>
</evidence>
<dbReference type="InterPro" id="IPR006501">
    <property type="entry name" value="Pectinesterase_inhib_dom"/>
</dbReference>
<keyword evidence="7" id="KW-1185">Reference proteome</keyword>
<dbReference type="PANTHER" id="PTHR36710">
    <property type="entry name" value="PECTINESTERASE INHIBITOR-LIKE"/>
    <property type="match status" value="1"/>
</dbReference>
<keyword evidence="1 4" id="KW-0732">Signal</keyword>
<evidence type="ECO:0000256" key="3">
    <source>
        <dbReference type="ARBA" id="ARBA00038471"/>
    </source>
</evidence>
<dbReference type="NCBIfam" id="TIGR01614">
    <property type="entry name" value="PME_inhib"/>
    <property type="match status" value="1"/>
</dbReference>
<comment type="similarity">
    <text evidence="3">Belongs to the PMEI family.</text>
</comment>
<feature type="domain" description="Pectinesterase inhibitor" evidence="5">
    <location>
        <begin position="33"/>
        <end position="180"/>
    </location>
</feature>
<reference evidence="6" key="1">
    <citation type="submission" date="2020-08" db="EMBL/GenBank/DDBJ databases">
        <title>Plant Genome Project.</title>
        <authorList>
            <person name="Zhang R.-G."/>
        </authorList>
    </citation>
    <scope>NUCLEOTIDE SEQUENCE</scope>
    <source>
        <strain evidence="6">WSP0</strain>
        <tissue evidence="6">Leaf</tissue>
    </source>
</reference>
<sequence length="189" mass="20583">MASTSIPNILSLFLLFSCIWTQLSAYSTETAKQNDDSIQKVCSNAVWTNSCLQTLKSYPGNATADLPGIAKVSVDLALSQASTIKSLIGTLFRQVSDPTNNTVLTACSNYFNEAIPRLNSARNYLVVGDYDTVNVRATLAQESIYNCFITLNDGPSPKLKTWTTNEFNYCNILCGTSGLLMGGKDYDCI</sequence>
<dbReference type="GO" id="GO:0046910">
    <property type="term" value="F:pectinesterase inhibitor activity"/>
    <property type="evidence" value="ECO:0007669"/>
    <property type="project" value="InterPro"/>
</dbReference>
<dbReference type="Proteomes" id="UP000823749">
    <property type="component" value="Chromosome 1"/>
</dbReference>
<dbReference type="Gene3D" id="1.20.140.40">
    <property type="entry name" value="Invertase/pectin methylesterase inhibitor family protein"/>
    <property type="match status" value="1"/>
</dbReference>
<accession>A0AAV6LGR4</accession>
<evidence type="ECO:0000259" key="5">
    <source>
        <dbReference type="SMART" id="SM00856"/>
    </source>
</evidence>